<evidence type="ECO:0000313" key="2">
    <source>
        <dbReference type="Proteomes" id="UP001630127"/>
    </source>
</evidence>
<accession>A0ABD2YL77</accession>
<sequence>MRCLKLPPAANTLPLPRTNRFGWLNPQANNPQPPLRHYNSRTFGGRNPIFWQPSSHNWDGLPLTIQAVTQQPSNFKSRNKVNPPLTTSLPPLHGDAQEHVNKLLGFVIDNQSSSLLKKLQEDGLHGFDSRIDGDDTMPHVLLSTARELQEFLATINSLLGVTKPVVQD</sequence>
<reference evidence="1 2" key="1">
    <citation type="submission" date="2024-11" db="EMBL/GenBank/DDBJ databases">
        <title>A near-complete genome assembly of Cinchona calisaya.</title>
        <authorList>
            <person name="Lian D.C."/>
            <person name="Zhao X.W."/>
            <person name="Wei L."/>
        </authorList>
    </citation>
    <scope>NUCLEOTIDE SEQUENCE [LARGE SCALE GENOMIC DNA]</scope>
    <source>
        <tissue evidence="1">Nenye</tissue>
    </source>
</reference>
<gene>
    <name evidence="1" type="ORF">ACH5RR_032307</name>
</gene>
<name>A0ABD2YL77_9GENT</name>
<evidence type="ECO:0000313" key="1">
    <source>
        <dbReference type="EMBL" id="KAL3506925.1"/>
    </source>
</evidence>
<dbReference type="AlphaFoldDB" id="A0ABD2YL77"/>
<protein>
    <submittedName>
        <fullName evidence="1">Uncharacterized protein</fullName>
    </submittedName>
</protein>
<keyword evidence="2" id="KW-1185">Reference proteome</keyword>
<comment type="caution">
    <text evidence="1">The sequence shown here is derived from an EMBL/GenBank/DDBJ whole genome shotgun (WGS) entry which is preliminary data.</text>
</comment>
<dbReference type="Proteomes" id="UP001630127">
    <property type="component" value="Unassembled WGS sequence"/>
</dbReference>
<dbReference type="EMBL" id="JBJUIK010000013">
    <property type="protein sequence ID" value="KAL3506925.1"/>
    <property type="molecule type" value="Genomic_DNA"/>
</dbReference>
<organism evidence="1 2">
    <name type="scientific">Cinchona calisaya</name>
    <dbReference type="NCBI Taxonomy" id="153742"/>
    <lineage>
        <taxon>Eukaryota</taxon>
        <taxon>Viridiplantae</taxon>
        <taxon>Streptophyta</taxon>
        <taxon>Embryophyta</taxon>
        <taxon>Tracheophyta</taxon>
        <taxon>Spermatophyta</taxon>
        <taxon>Magnoliopsida</taxon>
        <taxon>eudicotyledons</taxon>
        <taxon>Gunneridae</taxon>
        <taxon>Pentapetalae</taxon>
        <taxon>asterids</taxon>
        <taxon>lamiids</taxon>
        <taxon>Gentianales</taxon>
        <taxon>Rubiaceae</taxon>
        <taxon>Cinchonoideae</taxon>
        <taxon>Cinchoneae</taxon>
        <taxon>Cinchona</taxon>
    </lineage>
</organism>
<proteinExistence type="predicted"/>